<sequence>MSAPSTHQRTENKAITPSTYSLWFSDGNVVLQAGNVRFRVHWGVLAQNSSVFRDMQGLPRPTDQPSVKEFECPIIKLSDDPVDVKYLLNALYDPTFLAQKTLPFAAVSAFIRLGRKYGLKNILNLAVARVTAVCPATLQAHDALLNAGSWETIEWYNGIEFDMVTLLSENKISSALPCAYYRAVRRHSQKELFYGINKGDGTRVSLSQSDLRSCAIGQHTLFHKQFEPGYTLGWARKWEFTDCTSSAVCRSSRKKILKFCTEYYGIWALVGPKWFELKPSDVEFCVACGDHAEKSLAAGKKKIWKELPEIFDLPPWSELKNGL</sequence>
<dbReference type="PROSITE" id="PS50097">
    <property type="entry name" value="BTB"/>
    <property type="match status" value="1"/>
</dbReference>
<keyword evidence="3" id="KW-1185">Reference proteome</keyword>
<gene>
    <name evidence="2" type="ORF">MSAN_00675100</name>
</gene>
<dbReference type="EMBL" id="JACAZH010000004">
    <property type="protein sequence ID" value="KAF7370434.1"/>
    <property type="molecule type" value="Genomic_DNA"/>
</dbReference>
<evidence type="ECO:0000259" key="1">
    <source>
        <dbReference type="PROSITE" id="PS50097"/>
    </source>
</evidence>
<protein>
    <recommendedName>
        <fullName evidence="1">BTB domain-containing protein</fullName>
    </recommendedName>
</protein>
<organism evidence="2 3">
    <name type="scientific">Mycena sanguinolenta</name>
    <dbReference type="NCBI Taxonomy" id="230812"/>
    <lineage>
        <taxon>Eukaryota</taxon>
        <taxon>Fungi</taxon>
        <taxon>Dikarya</taxon>
        <taxon>Basidiomycota</taxon>
        <taxon>Agaricomycotina</taxon>
        <taxon>Agaricomycetes</taxon>
        <taxon>Agaricomycetidae</taxon>
        <taxon>Agaricales</taxon>
        <taxon>Marasmiineae</taxon>
        <taxon>Mycenaceae</taxon>
        <taxon>Mycena</taxon>
    </lineage>
</organism>
<comment type="caution">
    <text evidence="2">The sequence shown here is derived from an EMBL/GenBank/DDBJ whole genome shotgun (WGS) entry which is preliminary data.</text>
</comment>
<dbReference type="InterPro" id="IPR000210">
    <property type="entry name" value="BTB/POZ_dom"/>
</dbReference>
<dbReference type="CDD" id="cd18186">
    <property type="entry name" value="BTB_POZ_ZBTB_KLHL-like"/>
    <property type="match status" value="1"/>
</dbReference>
<accession>A0A8H7DCI0</accession>
<proteinExistence type="predicted"/>
<name>A0A8H7DCI0_9AGAR</name>
<dbReference type="SUPFAM" id="SSF54695">
    <property type="entry name" value="POZ domain"/>
    <property type="match status" value="1"/>
</dbReference>
<dbReference type="AlphaFoldDB" id="A0A8H7DCI0"/>
<dbReference type="SMART" id="SM00225">
    <property type="entry name" value="BTB"/>
    <property type="match status" value="1"/>
</dbReference>
<evidence type="ECO:0000313" key="2">
    <source>
        <dbReference type="EMBL" id="KAF7370434.1"/>
    </source>
</evidence>
<dbReference type="OrthoDB" id="2799068at2759"/>
<dbReference type="Gene3D" id="3.30.710.10">
    <property type="entry name" value="Potassium Channel Kv1.1, Chain A"/>
    <property type="match status" value="1"/>
</dbReference>
<evidence type="ECO:0000313" key="3">
    <source>
        <dbReference type="Proteomes" id="UP000623467"/>
    </source>
</evidence>
<dbReference type="Pfam" id="PF00651">
    <property type="entry name" value="BTB"/>
    <property type="match status" value="1"/>
</dbReference>
<reference evidence="2" key="1">
    <citation type="submission" date="2020-05" db="EMBL/GenBank/DDBJ databases">
        <title>Mycena genomes resolve the evolution of fungal bioluminescence.</title>
        <authorList>
            <person name="Tsai I.J."/>
        </authorList>
    </citation>
    <scope>NUCLEOTIDE SEQUENCE</scope>
    <source>
        <strain evidence="2">160909Yilan</strain>
    </source>
</reference>
<dbReference type="Proteomes" id="UP000623467">
    <property type="component" value="Unassembled WGS sequence"/>
</dbReference>
<dbReference type="InterPro" id="IPR011333">
    <property type="entry name" value="SKP1/BTB/POZ_sf"/>
</dbReference>
<feature type="domain" description="BTB" evidence="1">
    <location>
        <begin position="27"/>
        <end position="100"/>
    </location>
</feature>